<accession>A0A423NMV7</accession>
<dbReference type="Proteomes" id="UP000284207">
    <property type="component" value="Unassembled WGS sequence"/>
</dbReference>
<protein>
    <submittedName>
        <fullName evidence="1">Uncharacterized protein</fullName>
    </submittedName>
</protein>
<dbReference type="RefSeq" id="WP_123419553.1">
    <property type="nucleotide sequence ID" value="NZ_MOCA01000006.1"/>
</dbReference>
<evidence type="ECO:0000313" key="1">
    <source>
        <dbReference type="EMBL" id="RON99607.1"/>
    </source>
</evidence>
<organism evidence="1 2">
    <name type="scientific">Pseudomonas moraviensis</name>
    <dbReference type="NCBI Taxonomy" id="321662"/>
    <lineage>
        <taxon>Bacteria</taxon>
        <taxon>Pseudomonadati</taxon>
        <taxon>Pseudomonadota</taxon>
        <taxon>Gammaproteobacteria</taxon>
        <taxon>Pseudomonadales</taxon>
        <taxon>Pseudomonadaceae</taxon>
        <taxon>Pseudomonas</taxon>
    </lineage>
</organism>
<dbReference type="AlphaFoldDB" id="A0A423NMV7"/>
<name>A0A423NMV7_9PSED</name>
<evidence type="ECO:0000313" key="2">
    <source>
        <dbReference type="Proteomes" id="UP000284207"/>
    </source>
</evidence>
<comment type="caution">
    <text evidence="1">The sequence shown here is derived from an EMBL/GenBank/DDBJ whole genome shotgun (WGS) entry which is preliminary data.</text>
</comment>
<reference evidence="1 2" key="1">
    <citation type="submission" date="2016-10" db="EMBL/GenBank/DDBJ databases">
        <title>Comparative genome analysis of multiple Pseudomonas spp. focuses on biocontrol and plant growth promoting traits.</title>
        <authorList>
            <person name="Tao X.-Y."/>
            <person name="Taylor C.G."/>
        </authorList>
    </citation>
    <scope>NUCLEOTIDE SEQUENCE [LARGE SCALE GENOMIC DNA]</scope>
    <source>
        <strain evidence="1 2">36B3</strain>
    </source>
</reference>
<dbReference type="EMBL" id="MOCA01000006">
    <property type="protein sequence ID" value="RON99607.1"/>
    <property type="molecule type" value="Genomic_DNA"/>
</dbReference>
<proteinExistence type="predicted"/>
<gene>
    <name evidence="1" type="ORF">BK674_19455</name>
</gene>
<sequence>MDPFAETTVVVWPENNAELAASECERSFLLPQLMGSLAGETCAMTGSFNQREDLPSSPNGWFFRGLKALFA</sequence>